<evidence type="ECO:0000259" key="2">
    <source>
        <dbReference type="Pfam" id="PF02120"/>
    </source>
</evidence>
<dbReference type="EMBL" id="FRAG01000015">
    <property type="protein sequence ID" value="SHJ91714.1"/>
    <property type="molecule type" value="Genomic_DNA"/>
</dbReference>
<sequence>MIRGNVSQMQFLEKTFEAKTNNSSKLKCNTTNLEKDDFKKVLNRKKEEQNPNSSKVESRNKMEDEENKVSNIKKVQDNYEENKNTNVEEEKELNELYLLIEDLMQVLQSSNVIDSEKLGALTKQIEDIISDMNINGANMSFSSDLDLDMLKKLLGDLKLIKGSDIINNEELKEIAKDTIDKLSQILETSNSYNVNNSEKLDLEHSSIKNETNITKDESNITKDESNIATGKEATEQRNPQISIIEDENSKGQFAISVKKNVNINTELSSDTDITPIKNFQLDNTNNIQNLNGNTTMTGSTNRLDLNIFNQILEGAKVSISEDVSEMLLKLKPDNLGKMSMKIAVERGILVARFEVESQIVKEAIESNLEDLRNALSDKGFEIKEFNVSVNKDSDHQENSFSYFSKKKSKKIFLNNNQLKNDTYALSQQTIDGLSSSIDYLA</sequence>
<evidence type="ECO:0000313" key="3">
    <source>
        <dbReference type="EMBL" id="SHJ91714.1"/>
    </source>
</evidence>
<dbReference type="InterPro" id="IPR021136">
    <property type="entry name" value="Flagellar_hook_control-like_C"/>
</dbReference>
<feature type="compositionally biased region" description="Basic and acidic residues" evidence="1">
    <location>
        <begin position="39"/>
        <end position="49"/>
    </location>
</feature>
<dbReference type="STRING" id="1121301.SAMN02745912_01617"/>
<proteinExistence type="predicted"/>
<dbReference type="Gene3D" id="3.30.750.140">
    <property type="match status" value="1"/>
</dbReference>
<protein>
    <submittedName>
        <fullName evidence="3">Hook-length control protein FliK</fullName>
    </submittedName>
</protein>
<dbReference type="AlphaFoldDB" id="A0A1M6N7V0"/>
<feature type="region of interest" description="Disordered" evidence="1">
    <location>
        <begin position="39"/>
        <end position="70"/>
    </location>
</feature>
<gene>
    <name evidence="3" type="ORF">SAMN02745912_01617</name>
</gene>
<reference evidence="3 4" key="1">
    <citation type="submission" date="2016-11" db="EMBL/GenBank/DDBJ databases">
        <authorList>
            <person name="Jaros S."/>
            <person name="Januszkiewicz K."/>
            <person name="Wedrychowicz H."/>
        </authorList>
    </citation>
    <scope>NUCLEOTIDE SEQUENCE [LARGE SCALE GENOMIC DNA]</scope>
    <source>
        <strain evidence="3 4">DSM 15212</strain>
    </source>
</reference>
<name>A0A1M6N7V0_PARC5</name>
<keyword evidence="4" id="KW-1185">Reference proteome</keyword>
<dbReference type="OrthoDB" id="1676929at2"/>
<dbReference type="CDD" id="cd17470">
    <property type="entry name" value="T3SS_Flik_C"/>
    <property type="match status" value="1"/>
</dbReference>
<dbReference type="Pfam" id="PF02120">
    <property type="entry name" value="Flg_hook"/>
    <property type="match status" value="1"/>
</dbReference>
<evidence type="ECO:0000313" key="4">
    <source>
        <dbReference type="Proteomes" id="UP000184465"/>
    </source>
</evidence>
<dbReference type="RefSeq" id="WP_073148737.1">
    <property type="nucleotide sequence ID" value="NZ_FRAG01000015.1"/>
</dbReference>
<dbReference type="InterPro" id="IPR038610">
    <property type="entry name" value="FliK-like_C_sf"/>
</dbReference>
<evidence type="ECO:0000256" key="1">
    <source>
        <dbReference type="SAM" id="MobiDB-lite"/>
    </source>
</evidence>
<organism evidence="3 4">
    <name type="scientific">Paramaledivibacter caminithermalis (strain DSM 15212 / CIP 107654 / DViRD3)</name>
    <name type="common">Clostridium caminithermale</name>
    <dbReference type="NCBI Taxonomy" id="1121301"/>
    <lineage>
        <taxon>Bacteria</taxon>
        <taxon>Bacillati</taxon>
        <taxon>Bacillota</taxon>
        <taxon>Clostridia</taxon>
        <taxon>Peptostreptococcales</taxon>
        <taxon>Caminicellaceae</taxon>
        <taxon>Paramaledivibacter</taxon>
    </lineage>
</organism>
<accession>A0A1M6N7V0</accession>
<feature type="domain" description="Flagellar hook-length control protein-like C-terminal" evidence="2">
    <location>
        <begin position="314"/>
        <end position="394"/>
    </location>
</feature>
<dbReference type="Proteomes" id="UP000184465">
    <property type="component" value="Unassembled WGS sequence"/>
</dbReference>